<evidence type="ECO:0000256" key="4">
    <source>
        <dbReference type="ARBA" id="ARBA00022452"/>
    </source>
</evidence>
<evidence type="ECO:0000256" key="5">
    <source>
        <dbReference type="ARBA" id="ARBA00022692"/>
    </source>
</evidence>
<keyword evidence="8" id="KW-0732">Signal</keyword>
<dbReference type="PANTHER" id="PTHR30026:SF20">
    <property type="entry name" value="OUTER MEMBRANE PROTEIN TOLC"/>
    <property type="match status" value="1"/>
</dbReference>
<dbReference type="Pfam" id="PF02321">
    <property type="entry name" value="OEP"/>
    <property type="match status" value="2"/>
</dbReference>
<dbReference type="GO" id="GO:0015562">
    <property type="term" value="F:efflux transmembrane transporter activity"/>
    <property type="evidence" value="ECO:0007669"/>
    <property type="project" value="InterPro"/>
</dbReference>
<dbReference type="OrthoDB" id="9771205at2"/>
<evidence type="ECO:0000256" key="2">
    <source>
        <dbReference type="ARBA" id="ARBA00007613"/>
    </source>
</evidence>
<evidence type="ECO:0000256" key="8">
    <source>
        <dbReference type="SAM" id="SignalP"/>
    </source>
</evidence>
<organism evidence="9 10">
    <name type="scientific">Sunxiuqinia dokdonensis</name>
    <dbReference type="NCBI Taxonomy" id="1409788"/>
    <lineage>
        <taxon>Bacteria</taxon>
        <taxon>Pseudomonadati</taxon>
        <taxon>Bacteroidota</taxon>
        <taxon>Bacteroidia</taxon>
        <taxon>Marinilabiliales</taxon>
        <taxon>Prolixibacteraceae</taxon>
        <taxon>Sunxiuqinia</taxon>
    </lineage>
</organism>
<keyword evidence="3" id="KW-0813">Transport</keyword>
<dbReference type="Gene3D" id="1.20.1600.10">
    <property type="entry name" value="Outer membrane efflux proteins (OEP)"/>
    <property type="match status" value="1"/>
</dbReference>
<keyword evidence="5" id="KW-0812">Transmembrane</keyword>
<name>A0A0L8V2X0_9BACT</name>
<dbReference type="GO" id="GO:0015288">
    <property type="term" value="F:porin activity"/>
    <property type="evidence" value="ECO:0007669"/>
    <property type="project" value="TreeGrafter"/>
</dbReference>
<evidence type="ECO:0000256" key="7">
    <source>
        <dbReference type="ARBA" id="ARBA00023237"/>
    </source>
</evidence>
<comment type="subcellular location">
    <subcellularLocation>
        <location evidence="1">Cell outer membrane</location>
    </subcellularLocation>
</comment>
<evidence type="ECO:0000313" key="9">
    <source>
        <dbReference type="EMBL" id="KOH42850.1"/>
    </source>
</evidence>
<proteinExistence type="inferred from homology"/>
<dbReference type="InterPro" id="IPR051906">
    <property type="entry name" value="TolC-like"/>
</dbReference>
<comment type="caution">
    <text evidence="9">The sequence shown here is derived from an EMBL/GenBank/DDBJ whole genome shotgun (WGS) entry which is preliminary data.</text>
</comment>
<evidence type="ECO:0000256" key="3">
    <source>
        <dbReference type="ARBA" id="ARBA00022448"/>
    </source>
</evidence>
<dbReference type="SUPFAM" id="SSF56954">
    <property type="entry name" value="Outer membrane efflux proteins (OEP)"/>
    <property type="match status" value="1"/>
</dbReference>
<keyword evidence="10" id="KW-1185">Reference proteome</keyword>
<keyword evidence="7" id="KW-0998">Cell outer membrane</keyword>
<evidence type="ECO:0000256" key="6">
    <source>
        <dbReference type="ARBA" id="ARBA00023136"/>
    </source>
</evidence>
<evidence type="ECO:0000313" key="10">
    <source>
        <dbReference type="Proteomes" id="UP000036958"/>
    </source>
</evidence>
<dbReference type="EMBL" id="LGIA01000208">
    <property type="protein sequence ID" value="KOH42850.1"/>
    <property type="molecule type" value="Genomic_DNA"/>
</dbReference>
<evidence type="ECO:0000256" key="1">
    <source>
        <dbReference type="ARBA" id="ARBA00004442"/>
    </source>
</evidence>
<dbReference type="PANTHER" id="PTHR30026">
    <property type="entry name" value="OUTER MEMBRANE PROTEIN TOLC"/>
    <property type="match status" value="1"/>
</dbReference>
<dbReference type="GO" id="GO:0009279">
    <property type="term" value="C:cell outer membrane"/>
    <property type="evidence" value="ECO:0007669"/>
    <property type="project" value="UniProtKB-SubCell"/>
</dbReference>
<dbReference type="AlphaFoldDB" id="A0A0L8V2X0"/>
<keyword evidence="4" id="KW-1134">Transmembrane beta strand</keyword>
<accession>A0A0L8V2X0</accession>
<comment type="similarity">
    <text evidence="2">Belongs to the outer membrane factor (OMF) (TC 1.B.17) family.</text>
</comment>
<evidence type="ECO:0008006" key="11">
    <source>
        <dbReference type="Google" id="ProtNLM"/>
    </source>
</evidence>
<sequence length="435" mass="49365">MQKIKHMKRIKIVVVCLLVTVVAQAQTVLSLEDAITKALENNYDITLVKQDQQIAEIRNSWGEAGRYPYIGISLGADNAINNNDNQDYVQSRLSAGLNLNWTLFDGFAVNISKQRFAELEELSKQNTAIMVEGTIQSIVLAYYSALLEKERLNVLKEVMLLSEDRFSRMEQRKDFGSAVTFEVLQAQNAYLTDKTSYLSQEVAYKNALRDLAFLMADKSAPSYELNDSFEAIPIDYRLADLQQQMMANNKSLKNQYISQNLLENAILAAKSSYYPTLSFAGGATRSRTGNDFENGGMTWADATNMYGNFTLSYNLFSGGNRKRALQIARLEEESGLVALEQMQHDLDNKLQNLYEFYLVRKELLSVANENLQAARLNFQIAKEKFENGSINSFNFRDVQLIYQNAALQELQAIFNFIDTHTALLRMIGTIIQQHE</sequence>
<feature type="chain" id="PRO_5005591338" description="Transporter" evidence="8">
    <location>
        <begin position="26"/>
        <end position="435"/>
    </location>
</feature>
<feature type="signal peptide" evidence="8">
    <location>
        <begin position="1"/>
        <end position="25"/>
    </location>
</feature>
<dbReference type="Proteomes" id="UP000036958">
    <property type="component" value="Unassembled WGS sequence"/>
</dbReference>
<protein>
    <recommendedName>
        <fullName evidence="11">Transporter</fullName>
    </recommendedName>
</protein>
<keyword evidence="6" id="KW-0472">Membrane</keyword>
<dbReference type="GO" id="GO:1990281">
    <property type="term" value="C:efflux pump complex"/>
    <property type="evidence" value="ECO:0007669"/>
    <property type="project" value="TreeGrafter"/>
</dbReference>
<dbReference type="STRING" id="1409788.NC99_42930"/>
<gene>
    <name evidence="9" type="ORF">NC99_42930</name>
</gene>
<reference evidence="10" key="1">
    <citation type="submission" date="2015-07" db="EMBL/GenBank/DDBJ databases">
        <title>Genome sequencing of Sunxiuqinia dokdonensis strain SK.</title>
        <authorList>
            <person name="Ahn S."/>
            <person name="Kim B.-C."/>
        </authorList>
    </citation>
    <scope>NUCLEOTIDE SEQUENCE [LARGE SCALE GENOMIC DNA]</scope>
    <source>
        <strain evidence="10">SK</strain>
    </source>
</reference>
<dbReference type="InterPro" id="IPR003423">
    <property type="entry name" value="OMP_efflux"/>
</dbReference>